<organism evidence="2 3">
    <name type="scientific">Pelotalea chapellei</name>
    <dbReference type="NCBI Taxonomy" id="44671"/>
    <lineage>
        <taxon>Bacteria</taxon>
        <taxon>Pseudomonadati</taxon>
        <taxon>Thermodesulfobacteriota</taxon>
        <taxon>Desulfuromonadia</taxon>
        <taxon>Geobacterales</taxon>
        <taxon>Geobacteraceae</taxon>
        <taxon>Pelotalea</taxon>
    </lineage>
</organism>
<name>A0ABS5U3Y1_9BACT</name>
<feature type="domain" description="Helix-hairpin-helix DNA-binding motif class 1" evidence="1">
    <location>
        <begin position="173"/>
        <end position="192"/>
    </location>
</feature>
<evidence type="ECO:0000313" key="2">
    <source>
        <dbReference type="EMBL" id="MBT1070376.1"/>
    </source>
</evidence>
<dbReference type="SUPFAM" id="SSF47781">
    <property type="entry name" value="RuvA domain 2-like"/>
    <property type="match status" value="1"/>
</dbReference>
<dbReference type="Gene3D" id="1.10.150.280">
    <property type="entry name" value="AF1531-like domain"/>
    <property type="match status" value="1"/>
</dbReference>
<dbReference type="RefSeq" id="WP_214296078.1">
    <property type="nucleotide sequence ID" value="NZ_JAHDYS010000001.1"/>
</dbReference>
<protein>
    <submittedName>
        <fullName evidence="2">Helix-hairpin-helix domain-containing protein</fullName>
    </submittedName>
</protein>
<dbReference type="PANTHER" id="PTHR21180">
    <property type="entry name" value="ENDONUCLEASE/EXONUCLEASE/PHOSPHATASE FAMILY DOMAIN-CONTAINING PROTEIN 1"/>
    <property type="match status" value="1"/>
</dbReference>
<dbReference type="SMART" id="SM00278">
    <property type="entry name" value="HhH1"/>
    <property type="match status" value="2"/>
</dbReference>
<dbReference type="InterPro" id="IPR010994">
    <property type="entry name" value="RuvA_2-like"/>
</dbReference>
<keyword evidence="3" id="KW-1185">Reference proteome</keyword>
<dbReference type="InterPro" id="IPR051675">
    <property type="entry name" value="Endo/Exo/Phosphatase_dom_1"/>
</dbReference>
<gene>
    <name evidence="2" type="ORF">KJB30_01130</name>
</gene>
<dbReference type="PANTHER" id="PTHR21180:SF32">
    <property type="entry name" value="ENDONUCLEASE_EXONUCLEASE_PHOSPHATASE FAMILY DOMAIN-CONTAINING PROTEIN 1"/>
    <property type="match status" value="1"/>
</dbReference>
<proteinExistence type="predicted"/>
<dbReference type="EMBL" id="JAHDYS010000001">
    <property type="protein sequence ID" value="MBT1070376.1"/>
    <property type="molecule type" value="Genomic_DNA"/>
</dbReference>
<dbReference type="Proteomes" id="UP000784128">
    <property type="component" value="Unassembled WGS sequence"/>
</dbReference>
<reference evidence="2 3" key="1">
    <citation type="submission" date="2021-05" db="EMBL/GenBank/DDBJ databases">
        <title>The draft genome of Geobacter chapellei DSM 13688.</title>
        <authorList>
            <person name="Xu Z."/>
            <person name="Masuda Y."/>
            <person name="Itoh H."/>
            <person name="Senoo K."/>
        </authorList>
    </citation>
    <scope>NUCLEOTIDE SEQUENCE [LARGE SCALE GENOMIC DNA]</scope>
    <source>
        <strain evidence="2 3">DSM 13688</strain>
    </source>
</reference>
<evidence type="ECO:0000313" key="3">
    <source>
        <dbReference type="Proteomes" id="UP000784128"/>
    </source>
</evidence>
<accession>A0ABS5U3Y1</accession>
<feature type="domain" description="Helix-hairpin-helix DNA-binding motif class 1" evidence="1">
    <location>
        <begin position="143"/>
        <end position="162"/>
    </location>
</feature>
<comment type="caution">
    <text evidence="2">The sequence shown here is derived from an EMBL/GenBank/DDBJ whole genome shotgun (WGS) entry which is preliminary data.</text>
</comment>
<sequence>MSYPVSLRSKLFRRLPLVLIALLYVVSVQTKSRPNRSISVTTAFPVISASHKIISIRGDVLRPGIYNISDKLLTIDAIQMALPVATITSWSPKGIETTKPTAGHEFFVSINSSKEAVLQVKSLPVSQRILLGIQLDINTLKFEDFVSLPGIGPALAEEIITFRQQNGGFMKVHDLLSVDGIGEKRYQQLKKYF</sequence>
<evidence type="ECO:0000259" key="1">
    <source>
        <dbReference type="SMART" id="SM00278"/>
    </source>
</evidence>
<dbReference type="InterPro" id="IPR003583">
    <property type="entry name" value="Hlx-hairpin-Hlx_DNA-bd_motif"/>
</dbReference>
<dbReference type="Pfam" id="PF12836">
    <property type="entry name" value="HHH_3"/>
    <property type="match status" value="1"/>
</dbReference>